<dbReference type="eggNOG" id="ENOG502S27M">
    <property type="taxonomic scope" value="Eukaryota"/>
</dbReference>
<feature type="transmembrane region" description="Helical" evidence="7">
    <location>
        <begin position="90"/>
        <end position="108"/>
    </location>
</feature>
<dbReference type="OrthoDB" id="5336366at2759"/>
<dbReference type="EMBL" id="HE806316">
    <property type="protein sequence ID" value="CCH58625.1"/>
    <property type="molecule type" value="Genomic_DNA"/>
</dbReference>
<feature type="region of interest" description="Disordered" evidence="6">
    <location>
        <begin position="117"/>
        <end position="140"/>
    </location>
</feature>
<evidence type="ECO:0008006" key="10">
    <source>
        <dbReference type="Google" id="ProtNLM"/>
    </source>
</evidence>
<sequence>MSVCLAITKGLAVTSLGINTGLLTTTAIVSNATPNSILKQLYSTSNPNIAKAVGHALCHVGIASVSLTALSSALFAASFYWSPPKWQHPYLLYAMVAAPLSTAYLYLIEYLYTPSTDDESTEEDQTSVTPDEKSPDLESSLVDLGSSVPTPFKHPPITADSGATCPFANKNNKSKQNNTSPVMEPKDDKSVSFTPHFFIASLISIIGLFQSVVGIYGEGLFI</sequence>
<protein>
    <recommendedName>
        <fullName evidence="10">Autophagy-related protein 33</fullName>
    </recommendedName>
</protein>
<organism evidence="8 9">
    <name type="scientific">Henningerozyma blattae (strain ATCC 34711 / CBS 6284 / DSM 70876 / NBRC 10599 / NRRL Y-10934 / UCD 77-7)</name>
    <name type="common">Yeast</name>
    <name type="synonym">Tetrapisispora blattae</name>
    <dbReference type="NCBI Taxonomy" id="1071380"/>
    <lineage>
        <taxon>Eukaryota</taxon>
        <taxon>Fungi</taxon>
        <taxon>Dikarya</taxon>
        <taxon>Ascomycota</taxon>
        <taxon>Saccharomycotina</taxon>
        <taxon>Saccharomycetes</taxon>
        <taxon>Saccharomycetales</taxon>
        <taxon>Saccharomycetaceae</taxon>
        <taxon>Henningerozyma</taxon>
    </lineage>
</organism>
<feature type="transmembrane region" description="Helical" evidence="7">
    <location>
        <begin position="56"/>
        <end position="81"/>
    </location>
</feature>
<evidence type="ECO:0000256" key="2">
    <source>
        <dbReference type="ARBA" id="ARBA00022692"/>
    </source>
</evidence>
<dbReference type="PANTHER" id="PTHR37278:SF1">
    <property type="entry name" value="AUTOPHAGY-RELATED PROTEIN 33-RELATED"/>
    <property type="match status" value="1"/>
</dbReference>
<dbReference type="PANTHER" id="PTHR37278">
    <property type="entry name" value="AUTOPHAGY-RELATED PROTEIN 33-RELATED"/>
    <property type="match status" value="1"/>
</dbReference>
<dbReference type="OMA" id="HANCNAS"/>
<dbReference type="KEGG" id="tbl:TBLA_0A08360"/>
<accession>I2GWX3</accession>
<feature type="region of interest" description="Disordered" evidence="6">
    <location>
        <begin position="163"/>
        <end position="187"/>
    </location>
</feature>
<dbReference type="RefSeq" id="XP_004178144.1">
    <property type="nucleotide sequence ID" value="XM_004178096.1"/>
</dbReference>
<evidence type="ECO:0000313" key="8">
    <source>
        <dbReference type="EMBL" id="CCH58625.1"/>
    </source>
</evidence>
<dbReference type="AlphaFoldDB" id="I2GWX3"/>
<keyword evidence="2 7" id="KW-0812">Transmembrane</keyword>
<dbReference type="FunCoup" id="I2GWX3">
    <property type="interactions" value="129"/>
</dbReference>
<feature type="compositionally biased region" description="Low complexity" evidence="6">
    <location>
        <begin position="169"/>
        <end position="178"/>
    </location>
</feature>
<keyword evidence="9" id="KW-1185">Reference proteome</keyword>
<evidence type="ECO:0000256" key="3">
    <source>
        <dbReference type="ARBA" id="ARBA00022989"/>
    </source>
</evidence>
<evidence type="ECO:0000313" key="9">
    <source>
        <dbReference type="Proteomes" id="UP000002866"/>
    </source>
</evidence>
<name>I2GWX3_HENB6</name>
<keyword evidence="4 7" id="KW-0472">Membrane</keyword>
<gene>
    <name evidence="8" type="primary">TBLA0A08360</name>
    <name evidence="8" type="ORF">TBLA_0A08360</name>
</gene>
<dbReference type="InterPro" id="IPR051668">
    <property type="entry name" value="ATG33"/>
</dbReference>
<evidence type="ECO:0000256" key="6">
    <source>
        <dbReference type="SAM" id="MobiDB-lite"/>
    </source>
</evidence>
<proteinExistence type="inferred from homology"/>
<dbReference type="GeneID" id="14493522"/>
<keyword evidence="3 7" id="KW-1133">Transmembrane helix</keyword>
<dbReference type="GO" id="GO:0000422">
    <property type="term" value="P:autophagy of mitochondrion"/>
    <property type="evidence" value="ECO:0007669"/>
    <property type="project" value="TreeGrafter"/>
</dbReference>
<comment type="subcellular location">
    <subcellularLocation>
        <location evidence="1">Membrane</location>
        <topology evidence="1">Multi-pass membrane protein</topology>
    </subcellularLocation>
</comment>
<comment type="similarity">
    <text evidence="5">Belongs to the ATG33 family.</text>
</comment>
<dbReference type="InParanoid" id="I2GWX3"/>
<evidence type="ECO:0000256" key="7">
    <source>
        <dbReference type="SAM" id="Phobius"/>
    </source>
</evidence>
<feature type="transmembrane region" description="Helical" evidence="7">
    <location>
        <begin position="197"/>
        <end position="217"/>
    </location>
</feature>
<dbReference type="Proteomes" id="UP000002866">
    <property type="component" value="Chromosome 1"/>
</dbReference>
<reference evidence="8 9" key="1">
    <citation type="journal article" date="2011" name="Proc. Natl. Acad. Sci. U.S.A.">
        <title>Evolutionary erosion of yeast sex chromosomes by mating-type switching accidents.</title>
        <authorList>
            <person name="Gordon J.L."/>
            <person name="Armisen D."/>
            <person name="Proux-Wera E."/>
            <person name="Oheigeartaigh S.S."/>
            <person name="Byrne K.P."/>
            <person name="Wolfe K.H."/>
        </authorList>
    </citation>
    <scope>NUCLEOTIDE SEQUENCE [LARGE SCALE GENOMIC DNA]</scope>
    <source>
        <strain evidence="9">ATCC 34711 / CBS 6284 / DSM 70876 / NBRC 10599 / NRRL Y-10934 / UCD 77-7</strain>
    </source>
</reference>
<dbReference type="HOGENOM" id="CLU_105986_1_0_1"/>
<evidence type="ECO:0000256" key="4">
    <source>
        <dbReference type="ARBA" id="ARBA00023136"/>
    </source>
</evidence>
<dbReference type="GO" id="GO:0016236">
    <property type="term" value="P:macroautophagy"/>
    <property type="evidence" value="ECO:0007669"/>
    <property type="project" value="TreeGrafter"/>
</dbReference>
<dbReference type="GO" id="GO:0005741">
    <property type="term" value="C:mitochondrial outer membrane"/>
    <property type="evidence" value="ECO:0007669"/>
    <property type="project" value="TreeGrafter"/>
</dbReference>
<evidence type="ECO:0000256" key="5">
    <source>
        <dbReference type="ARBA" id="ARBA00038013"/>
    </source>
</evidence>
<evidence type="ECO:0000256" key="1">
    <source>
        <dbReference type="ARBA" id="ARBA00004141"/>
    </source>
</evidence>